<sequence length="87" mass="9403">MVGPDLADNQYGFRQGRSTADAIMRVKALAEEAEGRSGVGGVLGHRQRVQHYALELHQGGARVSRSASLPPPHSRGIFVGESRRLPQ</sequence>
<evidence type="ECO:0000256" key="1">
    <source>
        <dbReference type="SAM" id="MobiDB-lite"/>
    </source>
</evidence>
<dbReference type="AlphaFoldDB" id="A0A8S1AWZ9"/>
<dbReference type="EMBL" id="CADEBC010000561">
    <property type="protein sequence ID" value="CAB3253250.1"/>
    <property type="molecule type" value="Genomic_DNA"/>
</dbReference>
<dbReference type="OrthoDB" id="415822at2759"/>
<reference evidence="2 3" key="1">
    <citation type="submission" date="2020-04" db="EMBL/GenBank/DDBJ databases">
        <authorList>
            <person name="Wallbank WR R."/>
            <person name="Pardo Diaz C."/>
            <person name="Kozak K."/>
            <person name="Martin S."/>
            <person name="Jiggins C."/>
            <person name="Moest M."/>
            <person name="Warren A I."/>
            <person name="Byers J.R.P. K."/>
            <person name="Montejo-Kovacevich G."/>
            <person name="Yen C E."/>
        </authorList>
    </citation>
    <scope>NUCLEOTIDE SEQUENCE [LARGE SCALE GENOMIC DNA]</scope>
</reference>
<evidence type="ECO:0000313" key="2">
    <source>
        <dbReference type="EMBL" id="CAB3253250.1"/>
    </source>
</evidence>
<dbReference type="Proteomes" id="UP000494106">
    <property type="component" value="Unassembled WGS sequence"/>
</dbReference>
<accession>A0A8S1AWZ9</accession>
<comment type="caution">
    <text evidence="2">The sequence shown here is derived from an EMBL/GenBank/DDBJ whole genome shotgun (WGS) entry which is preliminary data.</text>
</comment>
<evidence type="ECO:0000313" key="3">
    <source>
        <dbReference type="Proteomes" id="UP000494106"/>
    </source>
</evidence>
<gene>
    <name evidence="2" type="ORF">APLA_LOCUS13975</name>
</gene>
<protein>
    <submittedName>
        <fullName evidence="2">Uncharacterized protein</fullName>
    </submittedName>
</protein>
<proteinExistence type="predicted"/>
<name>A0A8S1AWZ9_ARCPL</name>
<organism evidence="2 3">
    <name type="scientific">Arctia plantaginis</name>
    <name type="common">Wood tiger moth</name>
    <name type="synonym">Phalaena plantaginis</name>
    <dbReference type="NCBI Taxonomy" id="874455"/>
    <lineage>
        <taxon>Eukaryota</taxon>
        <taxon>Metazoa</taxon>
        <taxon>Ecdysozoa</taxon>
        <taxon>Arthropoda</taxon>
        <taxon>Hexapoda</taxon>
        <taxon>Insecta</taxon>
        <taxon>Pterygota</taxon>
        <taxon>Neoptera</taxon>
        <taxon>Endopterygota</taxon>
        <taxon>Lepidoptera</taxon>
        <taxon>Glossata</taxon>
        <taxon>Ditrysia</taxon>
        <taxon>Noctuoidea</taxon>
        <taxon>Erebidae</taxon>
        <taxon>Arctiinae</taxon>
        <taxon>Arctia</taxon>
    </lineage>
</organism>
<feature type="region of interest" description="Disordered" evidence="1">
    <location>
        <begin position="61"/>
        <end position="87"/>
    </location>
</feature>
<keyword evidence="3" id="KW-1185">Reference proteome</keyword>